<accession>A0AAV6RWM1</accession>
<sequence length="123" mass="13818">MENKPFKTPISMWLTSSSKRAPVHRPTTWAQDVTLLRADLHLNKYVAKPKTMSGPKRGTGVSPFGQVQLILPNPAQLQGNDKTGGTAEYEVLHGSHPTLYRFIGTRVDTKKHWIKMSIIELCH</sequence>
<name>A0AAV6RWM1_SOLSE</name>
<evidence type="ECO:0000313" key="1">
    <source>
        <dbReference type="EMBL" id="KAG7509083.1"/>
    </source>
</evidence>
<keyword evidence="2" id="KW-1185">Reference proteome</keyword>
<reference evidence="1 2" key="1">
    <citation type="journal article" date="2021" name="Sci. Rep.">
        <title>Chromosome anchoring in Senegalese sole (Solea senegalensis) reveals sex-associated markers and genome rearrangements in flatfish.</title>
        <authorList>
            <person name="Guerrero-Cozar I."/>
            <person name="Gomez-Garrido J."/>
            <person name="Berbel C."/>
            <person name="Martinez-Blanch J.F."/>
            <person name="Alioto T."/>
            <person name="Claros M.G."/>
            <person name="Gagnaire P.A."/>
            <person name="Manchado M."/>
        </authorList>
    </citation>
    <scope>NUCLEOTIDE SEQUENCE [LARGE SCALE GENOMIC DNA]</scope>
    <source>
        <strain evidence="1">Sse05_10M</strain>
    </source>
</reference>
<dbReference type="Proteomes" id="UP000693946">
    <property type="component" value="Linkage Group LG17"/>
</dbReference>
<dbReference type="AlphaFoldDB" id="A0AAV6RWM1"/>
<evidence type="ECO:0000313" key="2">
    <source>
        <dbReference type="Proteomes" id="UP000693946"/>
    </source>
</evidence>
<comment type="caution">
    <text evidence="1">The sequence shown here is derived from an EMBL/GenBank/DDBJ whole genome shotgun (WGS) entry which is preliminary data.</text>
</comment>
<protein>
    <submittedName>
        <fullName evidence="1">Uncharacterized protein</fullName>
    </submittedName>
</protein>
<organism evidence="1 2">
    <name type="scientific">Solea senegalensis</name>
    <name type="common">Senegalese sole</name>
    <dbReference type="NCBI Taxonomy" id="28829"/>
    <lineage>
        <taxon>Eukaryota</taxon>
        <taxon>Metazoa</taxon>
        <taxon>Chordata</taxon>
        <taxon>Craniata</taxon>
        <taxon>Vertebrata</taxon>
        <taxon>Euteleostomi</taxon>
        <taxon>Actinopterygii</taxon>
        <taxon>Neopterygii</taxon>
        <taxon>Teleostei</taxon>
        <taxon>Neoteleostei</taxon>
        <taxon>Acanthomorphata</taxon>
        <taxon>Carangaria</taxon>
        <taxon>Pleuronectiformes</taxon>
        <taxon>Pleuronectoidei</taxon>
        <taxon>Soleidae</taxon>
        <taxon>Solea</taxon>
    </lineage>
</organism>
<dbReference type="EMBL" id="JAGKHQ010000009">
    <property type="protein sequence ID" value="KAG7509083.1"/>
    <property type="molecule type" value="Genomic_DNA"/>
</dbReference>
<gene>
    <name evidence="1" type="ORF">JOB18_034161</name>
</gene>
<proteinExistence type="predicted"/>